<keyword evidence="4 9" id="KW-0820">tRNA-binding</keyword>
<keyword evidence="9" id="KW-0813">Transport</keyword>
<keyword evidence="5 9" id="KW-0694">RNA-binding</keyword>
<keyword evidence="3 9" id="KW-0963">Cytoplasm</keyword>
<dbReference type="InterPro" id="IPR013598">
    <property type="entry name" value="Exportin-1/Importin-b-like"/>
</dbReference>
<name>A0ABQ9XX68_9EUKA</name>
<evidence type="ECO:0000313" key="12">
    <source>
        <dbReference type="Proteomes" id="UP001281761"/>
    </source>
</evidence>
<evidence type="ECO:0000256" key="7">
    <source>
        <dbReference type="ARBA" id="ARBA00029784"/>
    </source>
</evidence>
<evidence type="ECO:0000256" key="9">
    <source>
        <dbReference type="RuleBase" id="RU366037"/>
    </source>
</evidence>
<comment type="subcellular location">
    <subcellularLocation>
        <location evidence="1 9">Cytoplasm</location>
    </subcellularLocation>
    <subcellularLocation>
        <location evidence="9">Nucleus</location>
    </subcellularLocation>
    <text evidence="9">Shuttles between the nucleus and the cytoplasm.</text>
</comment>
<feature type="domain" description="Exportin-1/Importin-beta-like" evidence="10">
    <location>
        <begin position="67"/>
        <end position="205"/>
    </location>
</feature>
<comment type="function">
    <text evidence="9">tRNA nucleus export receptor which facilitates tRNA translocation across the nuclear pore complex.</text>
</comment>
<evidence type="ECO:0000256" key="5">
    <source>
        <dbReference type="ARBA" id="ARBA00022884"/>
    </source>
</evidence>
<dbReference type="Proteomes" id="UP001281761">
    <property type="component" value="Unassembled WGS sequence"/>
</dbReference>
<evidence type="ECO:0000313" key="11">
    <source>
        <dbReference type="EMBL" id="KAK2956068.1"/>
    </source>
</evidence>
<dbReference type="PANTHER" id="PTHR15952:SF11">
    <property type="entry name" value="EXPORTIN-T"/>
    <property type="match status" value="1"/>
</dbReference>
<dbReference type="PANTHER" id="PTHR15952">
    <property type="entry name" value="EXPORTIN-T/LOS1"/>
    <property type="match status" value="1"/>
</dbReference>
<sequence length="1202" mass="133626">MNATCLTTCFNLFCQSQTAEVRMWSIGRITELLQRYYSQLSEDDLSYIRTHLAAWIRQPQAQQETNFNKNKFAQCYATLVKMEYLNKWPTAFQELLAAVESGGEIEVHLFTEILKEVDLAIIHAAQSPTPQFANFIRLFKETMKTDCLEAIVVKWYNLLSVTYQNFPKVADSIMSVLIPYATWVDFDLIVSKPFLTLIYSILRPPNGLSPRVIEHVEPVPQELNGVSTGVFKVPIESPVKLIDAPLSVSALLAEAGELPPVLDEWYSAAAPLRTKIVLFLRTLIRRGSSPYAKLQLISSLDTIGLVSLFANVDFSQIKQAQPLSPSQFSSGFLPTFNPLDVGLGSEDPSPLEHALAQLLNETGVQIVESYSFMMSHGYTSLRSPFSTENKEEAIITDHTQLFPMIDSSLILLHEWAGHFAFWFDKDDVSIALILLPSFSDFLSVIKEATQNQQLIGFGYDISSSPSPPYTPSTSSLSQFNFSHPSRPLDYSSPNLAHLSPLVPHLLTILTSKMAFPPELSYSLSFAQLNPTPSMLASLSSRVDLSDAVLPTRIPNNDETDQVERMTTLFNNFRRELVKVYQAICRMDRPAIETHISLRMAQALELLAACTTLHGSHVSSSFALSRCDCFSAIPAIELALLLFLEASVIFTESDFANQNSYPSTAFSTLLTQPLSSFPSPLINCAYFDILSKYIRITLYQQTLIEPLYAILLSPTGIRHPSIFVSFRASTLLHRLTKLLMPTKRGPLMGGNRSESARTPQTGQIIASLAPGLLVALIPILEQTQINTQADMDKLKEVFMTCGILLAALDPATNDVASLFEQVVSLPMRILNTLHTPSTSPIDTNINPQQLTPTILLSFALNSLSSSCKELNFTETGRNTLRAPMLTVAHSVVNLVQSSTSSHLHRRAITFVRSIVDTLGPNIADILRSLVPSILAADHTDTDRFLLPTKLYRDVLGLLQYCAVKFKDDLFSCFVDIWPPIFNRIVSSFHEPVAVVRENMEMALTQQDVAKLDTDGHGFDPTHVRLQQPLSDVEREHNQLLAAFVESFQDMSEVGNLISFLLHPSLHDTLLPTFQTFTYALLLPDIPHRTTTVTLFTHLLNSPPFLNADGFLNLLTALIHPRLVLSLQRQPASQSDPSTRHLVMAVSTFHLRAVETVAGFGEYILSSFVAGLGLGEQDAQLVKKAGESRDVMMLAQFYMSLTSQ</sequence>
<evidence type="ECO:0000256" key="8">
    <source>
        <dbReference type="ARBA" id="ARBA00032199"/>
    </source>
</evidence>
<accession>A0ABQ9XX68</accession>
<proteinExistence type="inferred from homology"/>
<comment type="caution">
    <text evidence="11">The sequence shown here is derived from an EMBL/GenBank/DDBJ whole genome shotgun (WGS) entry which is preliminary data.</text>
</comment>
<evidence type="ECO:0000256" key="3">
    <source>
        <dbReference type="ARBA" id="ARBA00022490"/>
    </source>
</evidence>
<reference evidence="11 12" key="1">
    <citation type="journal article" date="2022" name="bioRxiv">
        <title>Genomics of Preaxostyla Flagellates Illuminates Evolutionary Transitions and the Path Towards Mitochondrial Loss.</title>
        <authorList>
            <person name="Novak L.V.F."/>
            <person name="Treitli S.C."/>
            <person name="Pyrih J."/>
            <person name="Halakuc P."/>
            <person name="Pipaliya S.V."/>
            <person name="Vacek V."/>
            <person name="Brzon O."/>
            <person name="Soukal P."/>
            <person name="Eme L."/>
            <person name="Dacks J.B."/>
            <person name="Karnkowska A."/>
            <person name="Elias M."/>
            <person name="Hampl V."/>
        </authorList>
    </citation>
    <scope>NUCLEOTIDE SEQUENCE [LARGE SCALE GENOMIC DNA]</scope>
    <source>
        <strain evidence="11">NAU3</strain>
        <tissue evidence="11">Gut</tissue>
    </source>
</reference>
<keyword evidence="6 9" id="KW-0539">Nucleus</keyword>
<evidence type="ECO:0000259" key="10">
    <source>
        <dbReference type="Pfam" id="PF08389"/>
    </source>
</evidence>
<keyword evidence="12" id="KW-1185">Reference proteome</keyword>
<dbReference type="EMBL" id="JARBJD010000060">
    <property type="protein sequence ID" value="KAK2956068.1"/>
    <property type="molecule type" value="Genomic_DNA"/>
</dbReference>
<dbReference type="InterPro" id="IPR040017">
    <property type="entry name" value="XPOT"/>
</dbReference>
<evidence type="ECO:0000256" key="1">
    <source>
        <dbReference type="ARBA" id="ARBA00004496"/>
    </source>
</evidence>
<evidence type="ECO:0000256" key="6">
    <source>
        <dbReference type="ARBA" id="ARBA00023242"/>
    </source>
</evidence>
<evidence type="ECO:0000256" key="4">
    <source>
        <dbReference type="ARBA" id="ARBA00022555"/>
    </source>
</evidence>
<dbReference type="InterPro" id="IPR016024">
    <property type="entry name" value="ARM-type_fold"/>
</dbReference>
<dbReference type="SUPFAM" id="SSF48371">
    <property type="entry name" value="ARM repeat"/>
    <property type="match status" value="1"/>
</dbReference>
<dbReference type="Pfam" id="PF08389">
    <property type="entry name" value="Xpo1"/>
    <property type="match status" value="1"/>
</dbReference>
<comment type="similarity">
    <text evidence="9">Belongs to the exportin family.</text>
</comment>
<protein>
    <recommendedName>
        <fullName evidence="2 9">Exportin-T</fullName>
    </recommendedName>
    <alternativeName>
        <fullName evidence="7 9">Exportin(tRNA)</fullName>
    </alternativeName>
    <alternativeName>
        <fullName evidence="8 9">tRNA exportin</fullName>
    </alternativeName>
</protein>
<gene>
    <name evidence="11" type="ORF">BLNAU_9045</name>
</gene>
<dbReference type="Gene3D" id="1.25.10.10">
    <property type="entry name" value="Leucine-rich Repeat Variant"/>
    <property type="match status" value="2"/>
</dbReference>
<dbReference type="InterPro" id="IPR011989">
    <property type="entry name" value="ARM-like"/>
</dbReference>
<organism evidence="11 12">
    <name type="scientific">Blattamonas nauphoetae</name>
    <dbReference type="NCBI Taxonomy" id="2049346"/>
    <lineage>
        <taxon>Eukaryota</taxon>
        <taxon>Metamonada</taxon>
        <taxon>Preaxostyla</taxon>
        <taxon>Oxymonadida</taxon>
        <taxon>Blattamonas</taxon>
    </lineage>
</organism>
<evidence type="ECO:0000256" key="2">
    <source>
        <dbReference type="ARBA" id="ARBA00018928"/>
    </source>
</evidence>